<evidence type="ECO:0008006" key="4">
    <source>
        <dbReference type="Google" id="ProtNLM"/>
    </source>
</evidence>
<gene>
    <name evidence="2" type="ORF">BKA15_000021</name>
</gene>
<reference evidence="2 3" key="1">
    <citation type="submission" date="2020-07" db="EMBL/GenBank/DDBJ databases">
        <title>Sequencing the genomes of 1000 actinobacteria strains.</title>
        <authorList>
            <person name="Klenk H.-P."/>
        </authorList>
    </citation>
    <scope>NUCLEOTIDE SEQUENCE [LARGE SCALE GENOMIC DNA]</scope>
    <source>
        <strain evidence="2 3">DSM 22083</strain>
    </source>
</reference>
<comment type="caution">
    <text evidence="2">The sequence shown here is derived from an EMBL/GenBank/DDBJ whole genome shotgun (WGS) entry which is preliminary data.</text>
</comment>
<dbReference type="EMBL" id="JACCBU010000001">
    <property type="protein sequence ID" value="NYE68692.1"/>
    <property type="molecule type" value="Genomic_DNA"/>
</dbReference>
<dbReference type="RefSeq" id="WP_179747582.1">
    <property type="nucleotide sequence ID" value="NZ_JACCBU010000001.1"/>
</dbReference>
<dbReference type="Proteomes" id="UP000569914">
    <property type="component" value="Unassembled WGS sequence"/>
</dbReference>
<proteinExistence type="predicted"/>
<dbReference type="SUPFAM" id="SSF109854">
    <property type="entry name" value="DinB/YfiT-like putative metalloenzymes"/>
    <property type="match status" value="1"/>
</dbReference>
<feature type="region of interest" description="Disordered" evidence="1">
    <location>
        <begin position="92"/>
        <end position="112"/>
    </location>
</feature>
<accession>A0A7Y9I1U2</accession>
<organism evidence="2 3">
    <name type="scientific">Microlunatus parietis</name>
    <dbReference type="NCBI Taxonomy" id="682979"/>
    <lineage>
        <taxon>Bacteria</taxon>
        <taxon>Bacillati</taxon>
        <taxon>Actinomycetota</taxon>
        <taxon>Actinomycetes</taxon>
        <taxon>Propionibacteriales</taxon>
        <taxon>Propionibacteriaceae</taxon>
        <taxon>Microlunatus</taxon>
    </lineage>
</organism>
<keyword evidence="3" id="KW-1185">Reference proteome</keyword>
<dbReference type="InterPro" id="IPR034660">
    <property type="entry name" value="DinB/YfiT-like"/>
</dbReference>
<sequence length="190" mass="21258">MATIWLTSVAARYRGTLEDLAIGLRTCPDEQWEESLYPIDPAEPATWTPLDPTGQPFEDEAVAEQKRRAQGAVWRTAAHILFYTDAELSATERDWAPPPPMSPRDEDADVVPPTHSREFLLGYADHCLHKVDELFATLTDARAEEPVADTHRHRGTPLGEMLVTGLVHLQLHTAQLRTFLVTRGVPWAGE</sequence>
<name>A0A7Y9I1U2_9ACTN</name>
<evidence type="ECO:0000313" key="3">
    <source>
        <dbReference type="Proteomes" id="UP000569914"/>
    </source>
</evidence>
<dbReference type="AlphaFoldDB" id="A0A7Y9I1U2"/>
<evidence type="ECO:0000313" key="2">
    <source>
        <dbReference type="EMBL" id="NYE68692.1"/>
    </source>
</evidence>
<evidence type="ECO:0000256" key="1">
    <source>
        <dbReference type="SAM" id="MobiDB-lite"/>
    </source>
</evidence>
<protein>
    <recommendedName>
        <fullName evidence="4">DinB superfamily protein</fullName>
    </recommendedName>
</protein>